<feature type="compositionally biased region" description="Basic and acidic residues" evidence="12">
    <location>
        <begin position="52"/>
        <end position="66"/>
    </location>
</feature>
<feature type="binding site" evidence="11">
    <location>
        <position position="171"/>
    </location>
    <ligand>
        <name>NAD(+)</name>
        <dbReference type="ChEBI" id="CHEBI:57540"/>
    </ligand>
</feature>
<dbReference type="SUPFAM" id="SSF56091">
    <property type="entry name" value="DNA ligase/mRNA capping enzyme, catalytic domain"/>
    <property type="match status" value="1"/>
</dbReference>
<dbReference type="PROSITE" id="PS50172">
    <property type="entry name" value="BRCT"/>
    <property type="match status" value="1"/>
</dbReference>
<keyword evidence="8 11" id="KW-0520">NAD</keyword>
<dbReference type="SMART" id="SM00292">
    <property type="entry name" value="BRCT"/>
    <property type="match status" value="1"/>
</dbReference>
<dbReference type="InterPro" id="IPR012340">
    <property type="entry name" value="NA-bd_OB-fold"/>
</dbReference>
<protein>
    <recommendedName>
        <fullName evidence="11">DNA ligase</fullName>
        <ecNumber evidence="11">6.5.1.2</ecNumber>
    </recommendedName>
    <alternativeName>
        <fullName evidence="11">Polydeoxyribonucleotide synthase [NAD(+)]</fullName>
    </alternativeName>
</protein>
<keyword evidence="2 11" id="KW-0436">Ligase</keyword>
<reference evidence="14 15" key="1">
    <citation type="journal article" date="2015" name="Stand. Genomic Sci.">
        <title>Complete genome sequence and description of Salinispira pacifica gen. nov., sp. nov., a novel spirochaete isolated form a hypersaline microbial mat.</title>
        <authorList>
            <person name="Ben Hania W."/>
            <person name="Joseph M."/>
            <person name="Schumann P."/>
            <person name="Bunk B."/>
            <person name="Fiebig A."/>
            <person name="Sproer C."/>
            <person name="Klenk H.P."/>
            <person name="Fardeau M.L."/>
            <person name="Spring S."/>
        </authorList>
    </citation>
    <scope>NUCLEOTIDE SEQUENCE [LARGE SCALE GENOMIC DNA]</scope>
    <source>
        <strain evidence="14 15">L21-RPul-D2</strain>
    </source>
</reference>
<keyword evidence="9 11" id="KW-0234">DNA repair</keyword>
<dbReference type="CDD" id="cd17748">
    <property type="entry name" value="BRCT_DNA_ligase_like"/>
    <property type="match status" value="1"/>
</dbReference>
<dbReference type="InterPro" id="IPR004150">
    <property type="entry name" value="NAD_DNA_ligase_OB"/>
</dbReference>
<dbReference type="Gene3D" id="1.10.150.20">
    <property type="entry name" value="5' to 3' exonuclease, C-terminal subdomain"/>
    <property type="match status" value="2"/>
</dbReference>
<dbReference type="PATRIC" id="fig|1307761.3.peg.1103"/>
<feature type="binding site" evidence="11">
    <location>
        <position position="114"/>
    </location>
    <ligand>
        <name>NAD(+)</name>
        <dbReference type="ChEBI" id="CHEBI:57540"/>
    </ligand>
</feature>
<keyword evidence="5 11" id="KW-0227">DNA damage</keyword>
<dbReference type="GO" id="GO:0006281">
    <property type="term" value="P:DNA repair"/>
    <property type="evidence" value="ECO:0007669"/>
    <property type="project" value="UniProtKB-KW"/>
</dbReference>
<dbReference type="SUPFAM" id="SSF52113">
    <property type="entry name" value="BRCT domain"/>
    <property type="match status" value="1"/>
</dbReference>
<dbReference type="STRING" id="1307761.L21SP2_1108"/>
<dbReference type="InterPro" id="IPR001357">
    <property type="entry name" value="BRCT_dom"/>
</dbReference>
<comment type="catalytic activity">
    <reaction evidence="10 11">
        <text>NAD(+) + (deoxyribonucleotide)n-3'-hydroxyl + 5'-phospho-(deoxyribonucleotide)m = (deoxyribonucleotide)n+m + AMP + beta-nicotinamide D-nucleotide.</text>
        <dbReference type="EC" id="6.5.1.2"/>
    </reaction>
</comment>
<dbReference type="NCBIfam" id="TIGR00575">
    <property type="entry name" value="dnlj"/>
    <property type="match status" value="1"/>
</dbReference>
<dbReference type="Pfam" id="PF03120">
    <property type="entry name" value="OB_DNA_ligase"/>
    <property type="match status" value="1"/>
</dbReference>
<organism evidence="14 15">
    <name type="scientific">Salinispira pacifica</name>
    <dbReference type="NCBI Taxonomy" id="1307761"/>
    <lineage>
        <taxon>Bacteria</taxon>
        <taxon>Pseudomonadati</taxon>
        <taxon>Spirochaetota</taxon>
        <taxon>Spirochaetia</taxon>
        <taxon>Spirochaetales</taxon>
        <taxon>Spirochaetaceae</taxon>
        <taxon>Salinispira</taxon>
    </lineage>
</organism>
<evidence type="ECO:0000256" key="9">
    <source>
        <dbReference type="ARBA" id="ARBA00023204"/>
    </source>
</evidence>
<evidence type="ECO:0000256" key="3">
    <source>
        <dbReference type="ARBA" id="ARBA00022705"/>
    </source>
</evidence>
<dbReference type="InterPro" id="IPR003583">
    <property type="entry name" value="Hlx-hairpin-Hlx_DNA-bd_motif"/>
</dbReference>
<comment type="cofactor">
    <cofactor evidence="11">
        <name>Mg(2+)</name>
        <dbReference type="ChEBI" id="CHEBI:18420"/>
    </cofactor>
    <cofactor evidence="11">
        <name>Mn(2+)</name>
        <dbReference type="ChEBI" id="CHEBI:29035"/>
    </cofactor>
</comment>
<dbReference type="InterPro" id="IPR010994">
    <property type="entry name" value="RuvA_2-like"/>
</dbReference>
<evidence type="ECO:0000256" key="7">
    <source>
        <dbReference type="ARBA" id="ARBA00022842"/>
    </source>
</evidence>
<dbReference type="KEGG" id="slr:L21SP2_1108"/>
<keyword evidence="15" id="KW-1185">Reference proteome</keyword>
<dbReference type="OrthoDB" id="9759736at2"/>
<feature type="binding site" evidence="11">
    <location>
        <position position="423"/>
    </location>
    <ligand>
        <name>Zn(2+)</name>
        <dbReference type="ChEBI" id="CHEBI:29105"/>
    </ligand>
</feature>
<dbReference type="SUPFAM" id="SSF50249">
    <property type="entry name" value="Nucleic acid-binding proteins"/>
    <property type="match status" value="1"/>
</dbReference>
<evidence type="ECO:0000256" key="1">
    <source>
        <dbReference type="ARBA" id="ARBA00004067"/>
    </source>
</evidence>
<evidence type="ECO:0000313" key="14">
    <source>
        <dbReference type="EMBL" id="AHC14513.1"/>
    </source>
</evidence>
<feature type="region of interest" description="Disordered" evidence="12">
    <location>
        <begin position="52"/>
        <end position="71"/>
    </location>
</feature>
<evidence type="ECO:0000256" key="12">
    <source>
        <dbReference type="SAM" id="MobiDB-lite"/>
    </source>
</evidence>
<dbReference type="Gene3D" id="1.10.287.610">
    <property type="entry name" value="Helix hairpin bin"/>
    <property type="match status" value="1"/>
</dbReference>
<evidence type="ECO:0000256" key="5">
    <source>
        <dbReference type="ARBA" id="ARBA00022763"/>
    </source>
</evidence>
<comment type="function">
    <text evidence="1 11">DNA ligase that catalyzes the formation of phosphodiester linkages between 5'-phosphoryl and 3'-hydroxyl groups in double-stranded DNA using NAD as a coenzyme and as the energy source for the reaction. It is essential for DNA replication and repair of damaged DNA.</text>
</comment>
<dbReference type="Gene3D" id="2.40.50.140">
    <property type="entry name" value="Nucleic acid-binding proteins"/>
    <property type="match status" value="1"/>
</dbReference>
<dbReference type="AlphaFoldDB" id="V5WFG2"/>
<evidence type="ECO:0000256" key="8">
    <source>
        <dbReference type="ARBA" id="ARBA00023027"/>
    </source>
</evidence>
<dbReference type="eggNOG" id="COG0272">
    <property type="taxonomic scope" value="Bacteria"/>
</dbReference>
<dbReference type="SMART" id="SM00278">
    <property type="entry name" value="HhH1"/>
    <property type="match status" value="2"/>
</dbReference>
<dbReference type="InterPro" id="IPR013840">
    <property type="entry name" value="DNAligase_N"/>
</dbReference>
<dbReference type="Proteomes" id="UP000018680">
    <property type="component" value="Chromosome"/>
</dbReference>
<keyword evidence="6 11" id="KW-0862">Zinc</keyword>
<evidence type="ECO:0000256" key="2">
    <source>
        <dbReference type="ARBA" id="ARBA00022598"/>
    </source>
</evidence>
<dbReference type="EMBL" id="CP006939">
    <property type="protein sequence ID" value="AHC14513.1"/>
    <property type="molecule type" value="Genomic_DNA"/>
</dbReference>
<keyword evidence="3 11" id="KW-0235">DNA replication</keyword>
<feature type="binding site" evidence="11">
    <location>
        <position position="407"/>
    </location>
    <ligand>
        <name>Zn(2+)</name>
        <dbReference type="ChEBI" id="CHEBI:29105"/>
    </ligand>
</feature>
<dbReference type="HOGENOM" id="CLU_007764_2_1_12"/>
<feature type="domain" description="BRCT" evidence="13">
    <location>
        <begin position="595"/>
        <end position="675"/>
    </location>
</feature>
<sequence length="675" mass="75955">MSPNTDPRTRMDELVEQLQHHEYAYYVLSQPEITDREYDNLYHELETLEKEQPDIRRADSPTRRVGSDLSSQLPEVDHSIPVLSLDKAYGIDEIRQWIRRCAKGLSHPFHIIIEEKMDGSSLVLYYRGGELDMAVTRGNGRVGNDITENVRTIRMIPLRLSRNVDAAIRGEVYMTVSDFQAISGEGEYANPRNFASGTLRRIKSRDVARVPLRFFAYEPYGESFGDSHEDNLRQLKELGLVVNPHQTRIPVDGEDEDSLARAITEIEKYLDMSTRRRGDLDYEIDGMVLKIDEIPFREELGYTGHHPRWAIAYKFESPRGVTTVNSIDVQVGRTGRITPVARIEPVFVGGTTISNVTLHNQDYISALSLAPGDTVAVSRRGDVIPAIEEVVEKGEGEHPLWTMPESCPSCATALEKTGAHHFCPNFDCPDRQKGRLIFFTGRNQMDIDNLGSETVITLLKEGLISDVPDLFRLNYDDIAALEGFAEKKAELIRQGIDAARHRPYRQVLVSLGIHDLGPKMAELLEEAGYRSIDQLYELIDRGGEAELTEIKGIGEKTVETVVEQLKEPRMRDMIAELKDVGLNFQAEEPSPAGDLPPQIFRDQRWCVTGSFETFKPRSSAMEEVKLRGGEAVSDVSSKTTHLLAGEKAGSKLEKARKLGVRVVSEEEFLAMLKES</sequence>
<dbReference type="PIRSF" id="PIRSF001604">
    <property type="entry name" value="LigA"/>
    <property type="match status" value="1"/>
</dbReference>
<dbReference type="InterPro" id="IPR036420">
    <property type="entry name" value="BRCT_dom_sf"/>
</dbReference>
<feature type="binding site" evidence="11">
    <location>
        <position position="428"/>
    </location>
    <ligand>
        <name>Zn(2+)</name>
        <dbReference type="ChEBI" id="CHEBI:29105"/>
    </ligand>
</feature>
<dbReference type="GO" id="GO:0003677">
    <property type="term" value="F:DNA binding"/>
    <property type="evidence" value="ECO:0007669"/>
    <property type="project" value="InterPro"/>
</dbReference>
<dbReference type="NCBIfam" id="NF005932">
    <property type="entry name" value="PRK07956.1"/>
    <property type="match status" value="1"/>
</dbReference>
<keyword evidence="7 11" id="KW-0460">Magnesium</keyword>
<feature type="binding site" evidence="11">
    <location>
        <position position="290"/>
    </location>
    <ligand>
        <name>NAD(+)</name>
        <dbReference type="ChEBI" id="CHEBI:57540"/>
    </ligand>
</feature>
<gene>
    <name evidence="11" type="primary">ligA</name>
    <name evidence="14" type="ORF">L21SP2_1108</name>
</gene>
<dbReference type="GO" id="GO:0006260">
    <property type="term" value="P:DNA replication"/>
    <property type="evidence" value="ECO:0007669"/>
    <property type="project" value="UniProtKB-KW"/>
</dbReference>
<dbReference type="SUPFAM" id="SSF47781">
    <property type="entry name" value="RuvA domain 2-like"/>
    <property type="match status" value="1"/>
</dbReference>
<evidence type="ECO:0000259" key="13">
    <source>
        <dbReference type="PROSITE" id="PS50172"/>
    </source>
</evidence>
<dbReference type="Pfam" id="PF00533">
    <property type="entry name" value="BRCT"/>
    <property type="match status" value="1"/>
</dbReference>
<feature type="binding site" evidence="11">
    <location>
        <position position="410"/>
    </location>
    <ligand>
        <name>Zn(2+)</name>
        <dbReference type="ChEBI" id="CHEBI:29105"/>
    </ligand>
</feature>
<evidence type="ECO:0000256" key="10">
    <source>
        <dbReference type="ARBA" id="ARBA00034005"/>
    </source>
</evidence>
<dbReference type="HAMAP" id="MF_01588">
    <property type="entry name" value="DNA_ligase_A"/>
    <property type="match status" value="1"/>
</dbReference>
<dbReference type="Pfam" id="PF01653">
    <property type="entry name" value="DNA_ligase_aden"/>
    <property type="match status" value="1"/>
</dbReference>
<dbReference type="Pfam" id="PF14520">
    <property type="entry name" value="HHH_5"/>
    <property type="match status" value="2"/>
</dbReference>
<dbReference type="InterPro" id="IPR013839">
    <property type="entry name" value="DNAligase_adenylation"/>
</dbReference>
<feature type="active site" description="N6-AMP-lysine intermediate" evidence="11">
    <location>
        <position position="116"/>
    </location>
</feature>
<evidence type="ECO:0000256" key="6">
    <source>
        <dbReference type="ARBA" id="ARBA00022833"/>
    </source>
</evidence>
<comment type="similarity">
    <text evidence="11">Belongs to the NAD-dependent DNA ligase family. LigA subfamily.</text>
</comment>
<accession>V5WFG2</accession>
<feature type="binding site" evidence="11">
    <location>
        <begin position="84"/>
        <end position="85"/>
    </location>
    <ligand>
        <name>NAD(+)</name>
        <dbReference type="ChEBI" id="CHEBI:57540"/>
    </ligand>
</feature>
<dbReference type="Gene3D" id="3.40.50.10190">
    <property type="entry name" value="BRCT domain"/>
    <property type="match status" value="1"/>
</dbReference>
<proteinExistence type="inferred from homology"/>
<name>V5WFG2_9SPIO</name>
<feature type="binding site" evidence="11">
    <location>
        <begin position="35"/>
        <end position="39"/>
    </location>
    <ligand>
        <name>NAD(+)</name>
        <dbReference type="ChEBI" id="CHEBI:57540"/>
    </ligand>
</feature>
<dbReference type="GO" id="GO:0003911">
    <property type="term" value="F:DNA ligase (NAD+) activity"/>
    <property type="evidence" value="ECO:0007669"/>
    <property type="project" value="UniProtKB-UniRule"/>
</dbReference>
<dbReference type="EC" id="6.5.1.2" evidence="11"/>
<dbReference type="InterPro" id="IPR001679">
    <property type="entry name" value="DNA_ligase"/>
</dbReference>
<dbReference type="Gene3D" id="3.30.470.30">
    <property type="entry name" value="DNA ligase/mRNA capping enzyme"/>
    <property type="match status" value="1"/>
</dbReference>
<dbReference type="CDD" id="cd00114">
    <property type="entry name" value="LIGANc"/>
    <property type="match status" value="1"/>
</dbReference>
<feature type="binding site" evidence="11">
    <location>
        <position position="137"/>
    </location>
    <ligand>
        <name>NAD(+)</name>
        <dbReference type="ChEBI" id="CHEBI:57540"/>
    </ligand>
</feature>
<dbReference type="SMART" id="SM00532">
    <property type="entry name" value="LIGANc"/>
    <property type="match status" value="1"/>
</dbReference>
<dbReference type="RefSeq" id="WP_024267438.1">
    <property type="nucleotide sequence ID" value="NC_023035.1"/>
</dbReference>
<feature type="binding site" evidence="11">
    <location>
        <position position="314"/>
    </location>
    <ligand>
        <name>NAD(+)</name>
        <dbReference type="ChEBI" id="CHEBI:57540"/>
    </ligand>
</feature>
<keyword evidence="11" id="KW-0464">Manganese</keyword>
<keyword evidence="4 11" id="KW-0479">Metal-binding</keyword>
<evidence type="ECO:0000256" key="4">
    <source>
        <dbReference type="ARBA" id="ARBA00022723"/>
    </source>
</evidence>
<dbReference type="GO" id="GO:0046872">
    <property type="term" value="F:metal ion binding"/>
    <property type="evidence" value="ECO:0007669"/>
    <property type="project" value="UniProtKB-KW"/>
</dbReference>
<evidence type="ECO:0000256" key="11">
    <source>
        <dbReference type="HAMAP-Rule" id="MF_01588"/>
    </source>
</evidence>
<evidence type="ECO:0000313" key="15">
    <source>
        <dbReference type="Proteomes" id="UP000018680"/>
    </source>
</evidence>